<name>A0A2G9I0E2_9LAMI</name>
<dbReference type="AlphaFoldDB" id="A0A2G9I0E2"/>
<keyword evidence="2" id="KW-1185">Reference proteome</keyword>
<organism evidence="1 2">
    <name type="scientific">Handroanthus impetiginosus</name>
    <dbReference type="NCBI Taxonomy" id="429701"/>
    <lineage>
        <taxon>Eukaryota</taxon>
        <taxon>Viridiplantae</taxon>
        <taxon>Streptophyta</taxon>
        <taxon>Embryophyta</taxon>
        <taxon>Tracheophyta</taxon>
        <taxon>Spermatophyta</taxon>
        <taxon>Magnoliopsida</taxon>
        <taxon>eudicotyledons</taxon>
        <taxon>Gunneridae</taxon>
        <taxon>Pentapetalae</taxon>
        <taxon>asterids</taxon>
        <taxon>lamiids</taxon>
        <taxon>Lamiales</taxon>
        <taxon>Bignoniaceae</taxon>
        <taxon>Crescentiina</taxon>
        <taxon>Tabebuia alliance</taxon>
        <taxon>Handroanthus</taxon>
    </lineage>
</organism>
<proteinExistence type="predicted"/>
<dbReference type="Proteomes" id="UP000231279">
    <property type="component" value="Unassembled WGS sequence"/>
</dbReference>
<protein>
    <submittedName>
        <fullName evidence="1">Uncharacterized protein</fullName>
    </submittedName>
</protein>
<gene>
    <name evidence="1" type="ORF">CDL12_04075</name>
</gene>
<evidence type="ECO:0000313" key="2">
    <source>
        <dbReference type="Proteomes" id="UP000231279"/>
    </source>
</evidence>
<sequence length="68" mass="7796">MLKPRARVKNFHHHIMMEQFATLTMALHHLVYDASPTSSIFNPKSSRSLQFNTSESAISRKKGINEEP</sequence>
<reference evidence="2" key="1">
    <citation type="journal article" date="2018" name="Gigascience">
        <title>Genome assembly of the Pink Ipe (Handroanthus impetiginosus, Bignoniaceae), a highly valued, ecologically keystone Neotropical timber forest tree.</title>
        <authorList>
            <person name="Silva-Junior O.B."/>
            <person name="Grattapaglia D."/>
            <person name="Novaes E."/>
            <person name="Collevatti R.G."/>
        </authorList>
    </citation>
    <scope>NUCLEOTIDE SEQUENCE [LARGE SCALE GENOMIC DNA]</scope>
    <source>
        <strain evidence="2">cv. UFG-1</strain>
    </source>
</reference>
<comment type="caution">
    <text evidence="1">The sequence shown here is derived from an EMBL/GenBank/DDBJ whole genome shotgun (WGS) entry which is preliminary data.</text>
</comment>
<evidence type="ECO:0000313" key="1">
    <source>
        <dbReference type="EMBL" id="PIN23213.1"/>
    </source>
</evidence>
<dbReference type="EMBL" id="NKXS01000602">
    <property type="protein sequence ID" value="PIN23213.1"/>
    <property type="molecule type" value="Genomic_DNA"/>
</dbReference>
<accession>A0A2G9I0E2</accession>